<organism evidence="4 5">
    <name type="scientific">Parabacteroides chinchillae</name>
    <dbReference type="NCBI Taxonomy" id="871327"/>
    <lineage>
        <taxon>Bacteria</taxon>
        <taxon>Pseudomonadati</taxon>
        <taxon>Bacteroidota</taxon>
        <taxon>Bacteroidia</taxon>
        <taxon>Bacteroidales</taxon>
        <taxon>Tannerellaceae</taxon>
        <taxon>Parabacteroides</taxon>
    </lineage>
</organism>
<keyword evidence="5" id="KW-1185">Reference proteome</keyword>
<keyword evidence="1" id="KW-0175">Coiled coil</keyword>
<feature type="transmembrane region" description="Helical" evidence="2">
    <location>
        <begin position="18"/>
        <end position="37"/>
    </location>
</feature>
<dbReference type="PANTHER" id="PTHR32309">
    <property type="entry name" value="TYROSINE-PROTEIN KINASE"/>
    <property type="match status" value="1"/>
</dbReference>
<reference evidence="4 5" key="1">
    <citation type="submission" date="2016-10" db="EMBL/GenBank/DDBJ databases">
        <authorList>
            <person name="Varghese N."/>
            <person name="Submissions S."/>
        </authorList>
    </citation>
    <scope>NUCLEOTIDE SEQUENCE [LARGE SCALE GENOMIC DNA]</scope>
    <source>
        <strain evidence="4 5">DSM 29073</strain>
    </source>
</reference>
<evidence type="ECO:0000313" key="5">
    <source>
        <dbReference type="Proteomes" id="UP000236725"/>
    </source>
</evidence>
<dbReference type="Proteomes" id="UP000236725">
    <property type="component" value="Unassembled WGS sequence"/>
</dbReference>
<keyword evidence="2" id="KW-1133">Transmembrane helix</keyword>
<comment type="caution">
    <text evidence="4">The sequence shown here is derived from an EMBL/GenBank/DDBJ whole genome shotgun (WGS) entry which is preliminary data.</text>
</comment>
<dbReference type="PROSITE" id="PS50234">
    <property type="entry name" value="VWFA"/>
    <property type="match status" value="1"/>
</dbReference>
<feature type="transmembrane region" description="Helical" evidence="2">
    <location>
        <begin position="472"/>
        <end position="493"/>
    </location>
</feature>
<accession>A0A8G2F616</accession>
<dbReference type="InterPro" id="IPR002035">
    <property type="entry name" value="VWF_A"/>
</dbReference>
<feature type="coiled-coil region" evidence="1">
    <location>
        <begin position="221"/>
        <end position="248"/>
    </location>
</feature>
<keyword evidence="2" id="KW-0812">Transmembrane</keyword>
<dbReference type="GO" id="GO:0004713">
    <property type="term" value="F:protein tyrosine kinase activity"/>
    <property type="evidence" value="ECO:0007669"/>
    <property type="project" value="TreeGrafter"/>
</dbReference>
<dbReference type="PANTHER" id="PTHR32309:SF13">
    <property type="entry name" value="FERRIC ENTEROBACTIN TRANSPORT PROTEIN FEPE"/>
    <property type="match status" value="1"/>
</dbReference>
<feature type="coiled-coil region" evidence="1">
    <location>
        <begin position="331"/>
        <end position="405"/>
    </location>
</feature>
<protein>
    <recommendedName>
        <fullName evidence="3">VWFA domain-containing protein</fullName>
    </recommendedName>
</protein>
<evidence type="ECO:0000256" key="1">
    <source>
        <dbReference type="SAM" id="Coils"/>
    </source>
</evidence>
<dbReference type="AlphaFoldDB" id="A0A8G2F616"/>
<evidence type="ECO:0000313" key="4">
    <source>
        <dbReference type="EMBL" id="SEG20655.1"/>
    </source>
</evidence>
<name>A0A8G2F616_9BACT</name>
<dbReference type="GO" id="GO:0005886">
    <property type="term" value="C:plasma membrane"/>
    <property type="evidence" value="ECO:0007669"/>
    <property type="project" value="TreeGrafter"/>
</dbReference>
<keyword evidence="2" id="KW-0472">Membrane</keyword>
<proteinExistence type="predicted"/>
<dbReference type="InterPro" id="IPR050445">
    <property type="entry name" value="Bact_polysacc_biosynth/exp"/>
</dbReference>
<sequence length="719" mass="82842">MDITLYISRFLYRIRYQLIFGTSIITALVIYFSQFLGKTYTVSTSIYTGITSQSGLSDESRPDWQSINNTFDNIVNLTKSKGSQEKVSLKLVAIDLIQGNPLEDNIYITAKNYKELLAITPKEIIKLVDKNSFEKTVANFNQYKEDDPRGFFYILFNGNNPFYSSDALSKISIVRMGNSDLINISYQSPDPGIALSTVKLTSEELRNSYSALRYKTVNDIVKYYEDELKRLRTQLTNLEDKLTQYNIENSVINYLEQTKAIAISFTDYENRYEETKRAYESATKILEELNQYMDIRTKLVSVNDDFIKTLEQISTINGKITEIEIFTSEDKQDADDDLKRYKEELKNAEQKIAVLTNQINSYKESKEGVAIDNLVNEWLQQTLIRAKAQADLKILDERKQEFKEQYQTYSPVGTQINRQEREIKLVEASYQEVLHALNMAKMKQKDLLLTSSNLNTITEPVFPLTSDKSKRMLLIIAAFLTSMIFIIGFNLVVELLDRTLRDAERTRRLTHLPILGAFTGNAQLRYRGFIKMCNRISASYLCNRLNQYLRKDKTLVINLLSIEPKEGKSFIAKYIKSQWEEQGLEVLYLVAGKDFPITASFITASEFNILYKTHKKPDILLLEYPAVQKESLPVVLLEKSDVTILVANARRVWKYSDDEYVNHLKGIIKDVPLYIYLNNASREAVEDFFGQLPPVSSMRSIANRMMYMGLTAKDSAIKK</sequence>
<dbReference type="EMBL" id="FNVS01000020">
    <property type="protein sequence ID" value="SEG20655.1"/>
    <property type="molecule type" value="Genomic_DNA"/>
</dbReference>
<evidence type="ECO:0000259" key="3">
    <source>
        <dbReference type="PROSITE" id="PS50234"/>
    </source>
</evidence>
<evidence type="ECO:0000256" key="2">
    <source>
        <dbReference type="SAM" id="Phobius"/>
    </source>
</evidence>
<feature type="domain" description="VWFA" evidence="3">
    <location>
        <begin position="123"/>
        <end position="345"/>
    </location>
</feature>
<gene>
    <name evidence="4" type="ORF">SAMN05444001_12028</name>
</gene>